<dbReference type="EMBL" id="JBHRTR010000007">
    <property type="protein sequence ID" value="MFC3226146.1"/>
    <property type="molecule type" value="Genomic_DNA"/>
</dbReference>
<evidence type="ECO:0000313" key="8">
    <source>
        <dbReference type="Proteomes" id="UP001595528"/>
    </source>
</evidence>
<dbReference type="PANTHER" id="PTHR34584">
    <property type="entry name" value="NA(+)/H(+) ANTIPORTER SUBUNIT E1"/>
    <property type="match status" value="1"/>
</dbReference>
<organism evidence="7 8">
    <name type="scientific">Marinibaculum pumilum</name>
    <dbReference type="NCBI Taxonomy" id="1766165"/>
    <lineage>
        <taxon>Bacteria</taxon>
        <taxon>Pseudomonadati</taxon>
        <taxon>Pseudomonadota</taxon>
        <taxon>Alphaproteobacteria</taxon>
        <taxon>Rhodospirillales</taxon>
        <taxon>Rhodospirillaceae</taxon>
        <taxon>Marinibaculum</taxon>
    </lineage>
</organism>
<evidence type="ECO:0000256" key="6">
    <source>
        <dbReference type="ARBA" id="ARBA00023136"/>
    </source>
</evidence>
<accession>A0ABV7KUT7</accession>
<protein>
    <submittedName>
        <fullName evidence="7">Na+/H+ antiporter subunit E</fullName>
    </submittedName>
</protein>
<evidence type="ECO:0000256" key="4">
    <source>
        <dbReference type="ARBA" id="ARBA00022692"/>
    </source>
</evidence>
<dbReference type="InterPro" id="IPR002758">
    <property type="entry name" value="Cation_antiport_E"/>
</dbReference>
<sequence length="171" mass="18168">MRHTVTLVLALVAFWFAMSNLYKPLVLALGAVSILLVFLVSRRMAVNDPEGVPVRFGLRAILYWPWLAKEIVISALKVCRIIVAPRMPLSPTVAALPAPQKTTTGRVTYANSITLTPATLTLALEDDCVIVHALQAGGIEDLREGGMAKRVTAFEGLADPAAPAPPAGAAS</sequence>
<dbReference type="Proteomes" id="UP001595528">
    <property type="component" value="Unassembled WGS sequence"/>
</dbReference>
<keyword evidence="6" id="KW-0472">Membrane</keyword>
<proteinExistence type="inferred from homology"/>
<gene>
    <name evidence="7" type="ORF">ACFOGJ_02840</name>
</gene>
<keyword evidence="8" id="KW-1185">Reference proteome</keyword>
<name>A0ABV7KUT7_9PROT</name>
<comment type="caution">
    <text evidence="7">The sequence shown here is derived from an EMBL/GenBank/DDBJ whole genome shotgun (WGS) entry which is preliminary data.</text>
</comment>
<comment type="similarity">
    <text evidence="2">Belongs to the CPA3 antiporters (TC 2.A.63) subunit E family.</text>
</comment>
<evidence type="ECO:0000256" key="1">
    <source>
        <dbReference type="ARBA" id="ARBA00004651"/>
    </source>
</evidence>
<keyword evidence="3" id="KW-1003">Cell membrane</keyword>
<dbReference type="Pfam" id="PF01899">
    <property type="entry name" value="MNHE"/>
    <property type="match status" value="1"/>
</dbReference>
<evidence type="ECO:0000256" key="5">
    <source>
        <dbReference type="ARBA" id="ARBA00022989"/>
    </source>
</evidence>
<dbReference type="PANTHER" id="PTHR34584:SF1">
    <property type="entry name" value="NA(+)_H(+) ANTIPORTER SUBUNIT E1"/>
    <property type="match status" value="1"/>
</dbReference>
<dbReference type="RefSeq" id="WP_379897952.1">
    <property type="nucleotide sequence ID" value="NZ_JBHRTR010000007.1"/>
</dbReference>
<keyword evidence="4" id="KW-0812">Transmembrane</keyword>
<evidence type="ECO:0000313" key="7">
    <source>
        <dbReference type="EMBL" id="MFC3226146.1"/>
    </source>
</evidence>
<keyword evidence="5" id="KW-1133">Transmembrane helix</keyword>
<evidence type="ECO:0000256" key="3">
    <source>
        <dbReference type="ARBA" id="ARBA00022475"/>
    </source>
</evidence>
<comment type="subcellular location">
    <subcellularLocation>
        <location evidence="1">Cell membrane</location>
        <topology evidence="1">Multi-pass membrane protein</topology>
    </subcellularLocation>
</comment>
<evidence type="ECO:0000256" key="2">
    <source>
        <dbReference type="ARBA" id="ARBA00006228"/>
    </source>
</evidence>
<reference evidence="8" key="1">
    <citation type="journal article" date="2019" name="Int. J. Syst. Evol. Microbiol.">
        <title>The Global Catalogue of Microorganisms (GCM) 10K type strain sequencing project: providing services to taxonomists for standard genome sequencing and annotation.</title>
        <authorList>
            <consortium name="The Broad Institute Genomics Platform"/>
            <consortium name="The Broad Institute Genome Sequencing Center for Infectious Disease"/>
            <person name="Wu L."/>
            <person name="Ma J."/>
        </authorList>
    </citation>
    <scope>NUCLEOTIDE SEQUENCE [LARGE SCALE GENOMIC DNA]</scope>
    <source>
        <strain evidence="8">KCTC 42964</strain>
    </source>
</reference>